<comment type="caution">
    <text evidence="1">The sequence shown here is derived from an EMBL/GenBank/DDBJ whole genome shotgun (WGS) entry which is preliminary data.</text>
</comment>
<name>A0A9P7Y1T2_9FUNG</name>
<dbReference type="AlphaFoldDB" id="A0A9P7Y1T2"/>
<protein>
    <submittedName>
        <fullName evidence="1">Uncharacterized protein</fullName>
    </submittedName>
</protein>
<keyword evidence="2" id="KW-1185">Reference proteome</keyword>
<dbReference type="OrthoDB" id="2424338at2759"/>
<organism evidence="1 2">
    <name type="scientific">Linnemannia hyalina</name>
    <dbReference type="NCBI Taxonomy" id="64524"/>
    <lineage>
        <taxon>Eukaryota</taxon>
        <taxon>Fungi</taxon>
        <taxon>Fungi incertae sedis</taxon>
        <taxon>Mucoromycota</taxon>
        <taxon>Mortierellomycotina</taxon>
        <taxon>Mortierellomycetes</taxon>
        <taxon>Mortierellales</taxon>
        <taxon>Mortierellaceae</taxon>
        <taxon>Linnemannia</taxon>
    </lineage>
</organism>
<sequence length="111" mass="13004">MCQRFQSRNSALFARQKLHTLKQRGSVTKYNLQSETIRSALDDLGETDAMHYYFMGLKPKIRKHFAENPNLRTDLSTMMNIAECLDNEQFHNASKFQPYTVKHHPQPESFP</sequence>
<reference evidence="1" key="1">
    <citation type="submission" date="2021-06" db="EMBL/GenBank/DDBJ databases">
        <title>Genome Sequence of Mortierella hyaline Strain SCG-10, a Cold-Adapted, Nitrate-Reducing Fungus Isolated from Soil in Minnesota, USA.</title>
        <authorList>
            <person name="Aldossari N."/>
        </authorList>
    </citation>
    <scope>NUCLEOTIDE SEQUENCE</scope>
    <source>
        <strain evidence="1">SCG-10</strain>
    </source>
</reference>
<evidence type="ECO:0000313" key="1">
    <source>
        <dbReference type="EMBL" id="KAG9071719.1"/>
    </source>
</evidence>
<gene>
    <name evidence="1" type="ORF">KI688_005934</name>
</gene>
<evidence type="ECO:0000313" key="2">
    <source>
        <dbReference type="Proteomes" id="UP000707451"/>
    </source>
</evidence>
<dbReference type="Proteomes" id="UP000707451">
    <property type="component" value="Unassembled WGS sequence"/>
</dbReference>
<accession>A0A9P7Y1T2</accession>
<proteinExistence type="predicted"/>
<dbReference type="EMBL" id="JAHRHY010000002">
    <property type="protein sequence ID" value="KAG9071719.1"/>
    <property type="molecule type" value="Genomic_DNA"/>
</dbReference>